<dbReference type="KEGG" id="rtg:NCTC13098_06407"/>
<dbReference type="Proteomes" id="UP000274346">
    <property type="component" value="Chromosome"/>
</dbReference>
<evidence type="ECO:0000313" key="3">
    <source>
        <dbReference type="Proteomes" id="UP000274346"/>
    </source>
</evidence>
<gene>
    <name evidence="2" type="ORF">NCTC13098_06407</name>
</gene>
<sequence length="87" mass="9336">MLCPGKAWDRSPCGTGTSAKLACLAEDGKLRPGELWQQASIIGSRFTASYAREAAGIIPTIRGEAWVCGDSRLILNPEDPFCWGIVP</sequence>
<dbReference type="AlphaFoldDB" id="A0A3P8JSK8"/>
<evidence type="ECO:0000313" key="2">
    <source>
        <dbReference type="EMBL" id="VDR29978.1"/>
    </source>
</evidence>
<evidence type="ECO:0000256" key="1">
    <source>
        <dbReference type="ARBA" id="ARBA00007529"/>
    </source>
</evidence>
<dbReference type="PANTHER" id="PTHR33442">
    <property type="entry name" value="TRANS-3-HYDROXY-L-PROLINE DEHYDRATASE"/>
    <property type="match status" value="1"/>
</dbReference>
<dbReference type="EMBL" id="LR131271">
    <property type="protein sequence ID" value="VDR29978.1"/>
    <property type="molecule type" value="Genomic_DNA"/>
</dbReference>
<proteinExistence type="inferred from homology"/>
<dbReference type="Gene3D" id="3.10.310.10">
    <property type="entry name" value="Diaminopimelate Epimerase, Chain A, domain 1"/>
    <property type="match status" value="1"/>
</dbReference>
<name>A0A3P8JSK8_RAOTE</name>
<dbReference type="EC" id="5.1.1.8" evidence="2"/>
<dbReference type="PANTHER" id="PTHR33442:SF1">
    <property type="entry name" value="TRANS-3-HYDROXY-L-PROLINE DEHYDRATASE"/>
    <property type="match status" value="1"/>
</dbReference>
<dbReference type="InterPro" id="IPR008794">
    <property type="entry name" value="Pro_racemase_fam"/>
</dbReference>
<organism evidence="2 3">
    <name type="scientific">Raoultella terrigena</name>
    <name type="common">Klebsiella terrigena</name>
    <dbReference type="NCBI Taxonomy" id="577"/>
    <lineage>
        <taxon>Bacteria</taxon>
        <taxon>Pseudomonadati</taxon>
        <taxon>Pseudomonadota</taxon>
        <taxon>Gammaproteobacteria</taxon>
        <taxon>Enterobacterales</taxon>
        <taxon>Enterobacteriaceae</taxon>
        <taxon>Klebsiella/Raoultella group</taxon>
        <taxon>Raoultella</taxon>
    </lineage>
</organism>
<dbReference type="GO" id="GO:0047580">
    <property type="term" value="F:4-hydroxyproline epimerase activity"/>
    <property type="evidence" value="ECO:0007669"/>
    <property type="project" value="UniProtKB-EC"/>
</dbReference>
<keyword evidence="2" id="KW-0413">Isomerase</keyword>
<dbReference type="SUPFAM" id="SSF54506">
    <property type="entry name" value="Diaminopimelate epimerase-like"/>
    <property type="match status" value="1"/>
</dbReference>
<accession>A0A3P8JSK8</accession>
<dbReference type="Pfam" id="PF05544">
    <property type="entry name" value="Pro_racemase"/>
    <property type="match status" value="1"/>
</dbReference>
<reference evidence="2 3" key="1">
    <citation type="submission" date="2018-12" db="EMBL/GenBank/DDBJ databases">
        <authorList>
            <consortium name="Pathogen Informatics"/>
        </authorList>
    </citation>
    <scope>NUCLEOTIDE SEQUENCE [LARGE SCALE GENOMIC DNA]</scope>
    <source>
        <strain evidence="2 3">NCTC13098</strain>
    </source>
</reference>
<comment type="similarity">
    <text evidence="1">Belongs to the proline racemase family.</text>
</comment>
<protein>
    <submittedName>
        <fullName evidence="2">4-hydroxyproline epimerase</fullName>
        <ecNumber evidence="2">5.1.1.8</ecNumber>
    </submittedName>
</protein>